<dbReference type="GO" id="GO:0004180">
    <property type="term" value="F:carboxypeptidase activity"/>
    <property type="evidence" value="ECO:0007669"/>
    <property type="project" value="TreeGrafter"/>
</dbReference>
<dbReference type="Gene3D" id="3.30.70.360">
    <property type="match status" value="1"/>
</dbReference>
<sequence length="697" mass="76160">MVLSDELVYLEKGDWPKHRNFKRRVSEQMKWEKKSDKRRCGTPLAIKLLGWTFLALSVGLLLVGVYGPPSGQTVQLPSRQGLEDMWDAIVDSVESTAGSVQNADSEDLCPQRPALKLEGANFTIPEPSIALQASRLGGAVQVDTSVQDEYPPFNDNPELWKSIFDPLADYLERTFPLIHAPDGPVTREKVGGVGLLYTWPGSDKTLKPLVLAAHQDVVPVDPQTVDQWTHPPFSGYFDEETGLVWGRGAADDKTGIISTITAIESLLAARDQDGNAWVPKRTIVLSYGADEEASGRVAGDLAKHLVEVYGENGAFMLVDEGGPVISAEDSPFQRALAVVATAEKGYLDARITVHAPGGHSSMPPAHTAIGHLAHLITLVEANPYSERLGVDNPAVQMLACLTTAKGSDPKLKKAILKLKKILKDKKSDSRKSQKKIEKLKKTILELSPPDIRESFVTSQAVDLISGGVKINALPEEATTVVNHRIEVTSSVGEVREHIAKALRPYAEKNNIELDAWGNKTLSFSPKSEPELVGLQESSAISTPGSFLDQQSPLYIHATQKRSWSYLRNSTRVPDVTPKAKPATRIVLSDAFDSALEPAPQTPLEGEGSEPWKILQEVIRASYEEEDILVVPDLMGGNTDTKSYWNLTSAIFRFSPGSPKPAPDNLAEGIHTVNEWAPAEGLVYGWRLWINLIRAVAE</sequence>
<dbReference type="InterPro" id="IPR011650">
    <property type="entry name" value="Peptidase_M20_dimer"/>
</dbReference>
<evidence type="ECO:0000256" key="3">
    <source>
        <dbReference type="ARBA" id="ARBA00022723"/>
    </source>
</evidence>
<evidence type="ECO:0000256" key="2">
    <source>
        <dbReference type="ARBA" id="ARBA00022670"/>
    </source>
</evidence>
<dbReference type="EMBL" id="JAPDMZ010000019">
    <property type="protein sequence ID" value="KAK0556163.1"/>
    <property type="molecule type" value="Genomic_DNA"/>
</dbReference>
<gene>
    <name evidence="8" type="ORF">OC846_001382</name>
</gene>
<keyword evidence="3" id="KW-0479">Metal-binding</keyword>
<dbReference type="AlphaFoldDB" id="A0AAN6GTY5"/>
<feature type="transmembrane region" description="Helical" evidence="6">
    <location>
        <begin position="44"/>
        <end position="67"/>
    </location>
</feature>
<dbReference type="GO" id="GO:0046872">
    <property type="term" value="F:metal ion binding"/>
    <property type="evidence" value="ECO:0007669"/>
    <property type="project" value="UniProtKB-KW"/>
</dbReference>
<dbReference type="Gene3D" id="1.10.150.900">
    <property type="match status" value="1"/>
</dbReference>
<dbReference type="InterPro" id="IPR036264">
    <property type="entry name" value="Bact_exopeptidase_dim_dom"/>
</dbReference>
<dbReference type="GO" id="GO:0000328">
    <property type="term" value="C:fungal-type vacuole lumen"/>
    <property type="evidence" value="ECO:0007669"/>
    <property type="project" value="TreeGrafter"/>
</dbReference>
<evidence type="ECO:0000256" key="4">
    <source>
        <dbReference type="ARBA" id="ARBA00022801"/>
    </source>
</evidence>
<dbReference type="SUPFAM" id="SSF55031">
    <property type="entry name" value="Bacterial exopeptidase dimerisation domain"/>
    <property type="match status" value="1"/>
</dbReference>
<dbReference type="Pfam" id="PF07687">
    <property type="entry name" value="M20_dimer"/>
    <property type="match status" value="1"/>
</dbReference>
<evidence type="ECO:0000256" key="6">
    <source>
        <dbReference type="SAM" id="Phobius"/>
    </source>
</evidence>
<dbReference type="Pfam" id="PF01546">
    <property type="entry name" value="Peptidase_M20"/>
    <property type="match status" value="1"/>
</dbReference>
<evidence type="ECO:0000313" key="9">
    <source>
        <dbReference type="Proteomes" id="UP001176517"/>
    </source>
</evidence>
<evidence type="ECO:0000256" key="1">
    <source>
        <dbReference type="ARBA" id="ARBA00006247"/>
    </source>
</evidence>
<evidence type="ECO:0000259" key="7">
    <source>
        <dbReference type="Pfam" id="PF07687"/>
    </source>
</evidence>
<dbReference type="GO" id="GO:0051603">
    <property type="term" value="P:proteolysis involved in protein catabolic process"/>
    <property type="evidence" value="ECO:0007669"/>
    <property type="project" value="TreeGrafter"/>
</dbReference>
<evidence type="ECO:0000256" key="5">
    <source>
        <dbReference type="ARBA" id="ARBA00022833"/>
    </source>
</evidence>
<reference evidence="8" key="1">
    <citation type="journal article" date="2023" name="PhytoFront">
        <title>Draft Genome Resources of Seven Strains of Tilletia horrida, Causal Agent of Kernel Smut of Rice.</title>
        <authorList>
            <person name="Khanal S."/>
            <person name="Antony Babu S."/>
            <person name="Zhou X.G."/>
        </authorList>
    </citation>
    <scope>NUCLEOTIDE SEQUENCE</scope>
    <source>
        <strain evidence="8">TX6</strain>
    </source>
</reference>
<keyword evidence="4" id="KW-0378">Hydrolase</keyword>
<evidence type="ECO:0000313" key="8">
    <source>
        <dbReference type="EMBL" id="KAK0556163.1"/>
    </source>
</evidence>
<dbReference type="Gene3D" id="3.40.630.10">
    <property type="entry name" value="Zn peptidases"/>
    <property type="match status" value="1"/>
</dbReference>
<accession>A0AAN6GTY5</accession>
<protein>
    <recommendedName>
        <fullName evidence="7">Peptidase M20 dimerisation domain-containing protein</fullName>
    </recommendedName>
</protein>
<dbReference type="SUPFAM" id="SSF53187">
    <property type="entry name" value="Zn-dependent exopeptidases"/>
    <property type="match status" value="1"/>
</dbReference>
<keyword evidence="6" id="KW-1133">Transmembrane helix</keyword>
<proteinExistence type="inferred from homology"/>
<feature type="domain" description="Peptidase M20 dimerisation" evidence="7">
    <location>
        <begin position="341"/>
        <end position="508"/>
    </location>
</feature>
<comment type="similarity">
    <text evidence="1">Belongs to the peptidase M20A family.</text>
</comment>
<dbReference type="PANTHER" id="PTHR45962:SF1">
    <property type="entry name" value="N-FATTY-ACYL-AMINO ACID SYNTHASE_HYDROLASE PM20D1"/>
    <property type="match status" value="1"/>
</dbReference>
<keyword evidence="2" id="KW-0645">Protease</keyword>
<keyword evidence="6" id="KW-0812">Transmembrane</keyword>
<name>A0AAN6GTY5_9BASI</name>
<keyword evidence="9" id="KW-1185">Reference proteome</keyword>
<dbReference type="InterPro" id="IPR047177">
    <property type="entry name" value="Pept_M20A"/>
</dbReference>
<keyword evidence="6" id="KW-0472">Membrane</keyword>
<organism evidence="8 9">
    <name type="scientific">Tilletia horrida</name>
    <dbReference type="NCBI Taxonomy" id="155126"/>
    <lineage>
        <taxon>Eukaryota</taxon>
        <taxon>Fungi</taxon>
        <taxon>Dikarya</taxon>
        <taxon>Basidiomycota</taxon>
        <taxon>Ustilaginomycotina</taxon>
        <taxon>Exobasidiomycetes</taxon>
        <taxon>Tilletiales</taxon>
        <taxon>Tilletiaceae</taxon>
        <taxon>Tilletia</taxon>
    </lineage>
</organism>
<dbReference type="Proteomes" id="UP001176517">
    <property type="component" value="Unassembled WGS sequence"/>
</dbReference>
<comment type="caution">
    <text evidence="8">The sequence shown here is derived from an EMBL/GenBank/DDBJ whole genome shotgun (WGS) entry which is preliminary data.</text>
</comment>
<dbReference type="PANTHER" id="PTHR45962">
    <property type="entry name" value="N-FATTY-ACYL-AMINO ACID SYNTHASE/HYDROLASE PM20D1"/>
    <property type="match status" value="1"/>
</dbReference>
<keyword evidence="5" id="KW-0862">Zinc</keyword>
<dbReference type="InterPro" id="IPR002933">
    <property type="entry name" value="Peptidase_M20"/>
</dbReference>